<feature type="region of interest" description="Disordered" evidence="1">
    <location>
        <begin position="1"/>
        <end position="21"/>
    </location>
</feature>
<evidence type="ECO:0000313" key="3">
    <source>
        <dbReference type="Proteomes" id="UP000239757"/>
    </source>
</evidence>
<accession>A0A2P5X151</accession>
<reference evidence="2 3" key="1">
    <citation type="submission" date="2015-01" db="EMBL/GenBank/DDBJ databases">
        <title>Genome of allotetraploid Gossypium barbadense reveals genomic plasticity and fiber elongation in cotton evolution.</title>
        <authorList>
            <person name="Chen X."/>
            <person name="Liu X."/>
            <person name="Zhao B."/>
            <person name="Zheng H."/>
            <person name="Hu Y."/>
            <person name="Lu G."/>
            <person name="Yang C."/>
            <person name="Chen J."/>
            <person name="Shan C."/>
            <person name="Zhang L."/>
            <person name="Zhou Y."/>
            <person name="Wang L."/>
            <person name="Guo W."/>
            <person name="Bai Y."/>
            <person name="Ruan J."/>
            <person name="Shangguan X."/>
            <person name="Mao Y."/>
            <person name="Jiang J."/>
            <person name="Zhu Y."/>
            <person name="Lei J."/>
            <person name="Kang H."/>
            <person name="Chen S."/>
            <person name="He X."/>
            <person name="Wang R."/>
            <person name="Wang Y."/>
            <person name="Chen J."/>
            <person name="Wang L."/>
            <person name="Yu S."/>
            <person name="Wang B."/>
            <person name="Wei J."/>
            <person name="Song S."/>
            <person name="Lu X."/>
            <person name="Gao Z."/>
            <person name="Gu W."/>
            <person name="Deng X."/>
            <person name="Ma D."/>
            <person name="Wang S."/>
            <person name="Liang W."/>
            <person name="Fang L."/>
            <person name="Cai C."/>
            <person name="Zhu X."/>
            <person name="Zhou B."/>
            <person name="Zhang Y."/>
            <person name="Chen Z."/>
            <person name="Xu S."/>
            <person name="Zhu R."/>
            <person name="Wang S."/>
            <person name="Zhang T."/>
            <person name="Zhao G."/>
        </authorList>
    </citation>
    <scope>NUCLEOTIDE SEQUENCE [LARGE SCALE GENOMIC DNA]</scope>
    <source>
        <strain evidence="3">cv. Xinhai21</strain>
        <tissue evidence="2">Leaf</tissue>
    </source>
</reference>
<dbReference type="AlphaFoldDB" id="A0A2P5X151"/>
<proteinExistence type="predicted"/>
<dbReference type="EMBL" id="KZ665950">
    <property type="protein sequence ID" value="PPR97015.1"/>
    <property type="molecule type" value="Genomic_DNA"/>
</dbReference>
<evidence type="ECO:0000313" key="2">
    <source>
        <dbReference type="EMBL" id="PPR97015.1"/>
    </source>
</evidence>
<protein>
    <submittedName>
        <fullName evidence="2">Uncharacterized protein</fullName>
    </submittedName>
</protein>
<dbReference type="Proteomes" id="UP000239757">
    <property type="component" value="Unassembled WGS sequence"/>
</dbReference>
<sequence length="354" mass="40153">MSSSRGNPTLKKRKGVSSSSGPIAKIHSTAIEKIQLADAIWDLLTTDPWGLFFEIIELTYLELTMELCSTFHPQTNAFTPGTASYNPSCSKASALPPSLRYLHAILAHTLIGRRESNGIVITHDAYFIWCMSHGHVIDLVYFIVLTIQHQTERYRKRVISIGHYVTWLAWYFGLLNTAAQSSSLTLMCQMSAQGISSMLSMRMIEKRHGTFPPQYRLAQSTEEKAPEDITDDVPPCHKDQLSQPPPPSRLVHAAASYTEISNYKELQRSLLLRNSKLHWERFFTTAMSCSTTTIANLRYNILLAQDLWTTEPLQPLKYPRPPSYRLFSKTPVQGNSFITQEVSLLSLSYIYILF</sequence>
<gene>
    <name evidence="2" type="ORF">GOBAR_AA23653</name>
</gene>
<evidence type="ECO:0000256" key="1">
    <source>
        <dbReference type="SAM" id="MobiDB-lite"/>
    </source>
</evidence>
<organism evidence="2 3">
    <name type="scientific">Gossypium barbadense</name>
    <name type="common">Sea Island cotton</name>
    <name type="synonym">Hibiscus barbadensis</name>
    <dbReference type="NCBI Taxonomy" id="3634"/>
    <lineage>
        <taxon>Eukaryota</taxon>
        <taxon>Viridiplantae</taxon>
        <taxon>Streptophyta</taxon>
        <taxon>Embryophyta</taxon>
        <taxon>Tracheophyta</taxon>
        <taxon>Spermatophyta</taxon>
        <taxon>Magnoliopsida</taxon>
        <taxon>eudicotyledons</taxon>
        <taxon>Gunneridae</taxon>
        <taxon>Pentapetalae</taxon>
        <taxon>rosids</taxon>
        <taxon>malvids</taxon>
        <taxon>Malvales</taxon>
        <taxon>Malvaceae</taxon>
        <taxon>Malvoideae</taxon>
        <taxon>Gossypium</taxon>
    </lineage>
</organism>
<name>A0A2P5X151_GOSBA</name>